<evidence type="ECO:0000313" key="2">
    <source>
        <dbReference type="EMBL" id="KKT51293.1"/>
    </source>
</evidence>
<dbReference type="STRING" id="1618387.UW44_C0013G0013"/>
<keyword evidence="1" id="KW-0812">Transmembrane</keyword>
<dbReference type="EMBL" id="LCIH01000013">
    <property type="protein sequence ID" value="KKT51293.1"/>
    <property type="molecule type" value="Genomic_DNA"/>
</dbReference>
<evidence type="ECO:0000313" key="3">
    <source>
        <dbReference type="Proteomes" id="UP000034006"/>
    </source>
</evidence>
<proteinExistence type="predicted"/>
<reference evidence="2 3" key="1">
    <citation type="journal article" date="2015" name="Nature">
        <title>rRNA introns, odd ribosomes, and small enigmatic genomes across a large radiation of phyla.</title>
        <authorList>
            <person name="Brown C.T."/>
            <person name="Hug L.A."/>
            <person name="Thomas B.C."/>
            <person name="Sharon I."/>
            <person name="Castelle C.J."/>
            <person name="Singh A."/>
            <person name="Wilkins M.J."/>
            <person name="Williams K.H."/>
            <person name="Banfield J.F."/>
        </authorList>
    </citation>
    <scope>NUCLEOTIDE SEQUENCE [LARGE SCALE GENOMIC DNA]</scope>
</reference>
<gene>
    <name evidence="2" type="ORF">UW44_C0013G0013</name>
</gene>
<evidence type="ECO:0000256" key="1">
    <source>
        <dbReference type="SAM" id="Phobius"/>
    </source>
</evidence>
<name>A0A0G1HXE8_9BACT</name>
<dbReference type="SUPFAM" id="SSF69304">
    <property type="entry name" value="Tricorn protease N-terminal domain"/>
    <property type="match status" value="1"/>
</dbReference>
<accession>A0A0G1HXE8</accession>
<keyword evidence="1" id="KW-0472">Membrane</keyword>
<dbReference type="Proteomes" id="UP000034006">
    <property type="component" value="Unassembled WGS sequence"/>
</dbReference>
<protein>
    <submittedName>
        <fullName evidence="2">Uncharacterized protein</fullName>
    </submittedName>
</protein>
<organism evidence="2 3">
    <name type="scientific">Candidatus Collierbacteria bacterium GW2011_GWB2_44_22</name>
    <dbReference type="NCBI Taxonomy" id="1618387"/>
    <lineage>
        <taxon>Bacteria</taxon>
        <taxon>Candidatus Collieribacteriota</taxon>
    </lineage>
</organism>
<sequence length="337" mass="38773">MSIKNILNKKSLFIIIIGITLAVLLFISQYSYTKRPKPFSSPPQVQEPTKTPFAIQATTQTESDFQNFIKQYQFMFWNLPNSMKSISLGWMGDTPIVIKDQQIFNPYKNTTIRKLTSTEIAILNNNGEAIVISPEKQKNLNLSTLAEKDITQKEREYFSYIWYEKPNSIIALSEDKKSLYIVNLLTNQKSEIAKSPTEFNPVSITSNNKAAAATDSEYLYLYIDGLNKIKLDDTTKESITFWVKDELYLVEKVTKPRILDFIMLVDIEKQQFKQIITSSSQINRLNLKIRPSLNQKNDMVLFSENNGLVWILSKDQAITRIYPELKLPPEAWSNSAP</sequence>
<dbReference type="AlphaFoldDB" id="A0A0G1HXE8"/>
<feature type="transmembrane region" description="Helical" evidence="1">
    <location>
        <begin position="12"/>
        <end position="32"/>
    </location>
</feature>
<comment type="caution">
    <text evidence="2">The sequence shown here is derived from an EMBL/GenBank/DDBJ whole genome shotgun (WGS) entry which is preliminary data.</text>
</comment>
<keyword evidence="1" id="KW-1133">Transmembrane helix</keyword>